<feature type="transmembrane region" description="Helical" evidence="2">
    <location>
        <begin position="100"/>
        <end position="120"/>
    </location>
</feature>
<evidence type="ECO:0000313" key="3">
    <source>
        <dbReference type="EMBL" id="TAA25465.1"/>
    </source>
</evidence>
<name>A0A4Q8LAF3_9GAMM</name>
<proteinExistence type="predicted"/>
<feature type="transmembrane region" description="Helical" evidence="2">
    <location>
        <begin position="140"/>
        <end position="159"/>
    </location>
</feature>
<protein>
    <recommendedName>
        <fullName evidence="5">Membrane-anchored protein</fullName>
    </recommendedName>
</protein>
<dbReference type="OrthoDB" id="9794709at2"/>
<feature type="transmembrane region" description="Helical" evidence="2">
    <location>
        <begin position="38"/>
        <end position="63"/>
    </location>
</feature>
<keyword evidence="2" id="KW-0472">Membrane</keyword>
<keyword evidence="2" id="KW-0812">Transmembrane</keyword>
<dbReference type="AlphaFoldDB" id="A0A4Q8LAF3"/>
<evidence type="ECO:0000256" key="1">
    <source>
        <dbReference type="SAM" id="MobiDB-lite"/>
    </source>
</evidence>
<dbReference type="EMBL" id="SHMC01000003">
    <property type="protein sequence ID" value="TAA25465.1"/>
    <property type="molecule type" value="Genomic_DNA"/>
</dbReference>
<evidence type="ECO:0000256" key="2">
    <source>
        <dbReference type="SAM" id="Phobius"/>
    </source>
</evidence>
<evidence type="ECO:0008006" key="5">
    <source>
        <dbReference type="Google" id="ProtNLM"/>
    </source>
</evidence>
<dbReference type="InterPro" id="IPR007136">
    <property type="entry name" value="DUF347"/>
</dbReference>
<organism evidence="3 4">
    <name type="scientific">Pseudoxanthomonas winnipegensis</name>
    <dbReference type="NCBI Taxonomy" id="2480810"/>
    <lineage>
        <taxon>Bacteria</taxon>
        <taxon>Pseudomonadati</taxon>
        <taxon>Pseudomonadota</taxon>
        <taxon>Gammaproteobacteria</taxon>
        <taxon>Lysobacterales</taxon>
        <taxon>Lysobacteraceae</taxon>
        <taxon>Pseudoxanthomonas</taxon>
    </lineage>
</organism>
<feature type="region of interest" description="Disordered" evidence="1">
    <location>
        <begin position="253"/>
        <end position="274"/>
    </location>
</feature>
<feature type="transmembrane region" description="Helical" evidence="2">
    <location>
        <begin position="165"/>
        <end position="187"/>
    </location>
</feature>
<feature type="transmembrane region" description="Helical" evidence="2">
    <location>
        <begin position="194"/>
        <end position="213"/>
    </location>
</feature>
<comment type="caution">
    <text evidence="3">The sequence shown here is derived from an EMBL/GenBank/DDBJ whole genome shotgun (WGS) entry which is preliminary data.</text>
</comment>
<accession>A0A4Q8LAF3</accession>
<gene>
    <name evidence="3" type="ORF">EA660_08390</name>
</gene>
<evidence type="ECO:0000313" key="4">
    <source>
        <dbReference type="Proteomes" id="UP000292627"/>
    </source>
</evidence>
<dbReference type="RefSeq" id="WP_130551097.1">
    <property type="nucleotide sequence ID" value="NZ_SHMC01000003.1"/>
</dbReference>
<reference evidence="3 4" key="1">
    <citation type="submission" date="2019-02" db="EMBL/GenBank/DDBJ databases">
        <title>WGS of Pseudoxanthomonas species novum from clinical isolates.</title>
        <authorList>
            <person name="Bernier A.-M."/>
            <person name="Bernard K."/>
            <person name="Vachon A."/>
        </authorList>
    </citation>
    <scope>NUCLEOTIDE SEQUENCE [LARGE SCALE GENOMIC DNA]</scope>
    <source>
        <strain evidence="3 4">NML171200</strain>
    </source>
</reference>
<feature type="transmembrane region" description="Helical" evidence="2">
    <location>
        <begin position="225"/>
        <end position="244"/>
    </location>
</feature>
<dbReference type="Proteomes" id="UP000292627">
    <property type="component" value="Unassembled WGS sequence"/>
</dbReference>
<sequence>MSEHGTPPAVANKVAAVTLGFWILKILATTLGETGGDWLTMTLGLGYGPGALLLLGLFALTLLAQLRASGFHRGLYWSVILSTSTAGTAMSDFLDRTLGLGYLRGALLLVALLGGVLAAWYHSEGHLSVQRIASRRAEGFYWMAILVSNTLGTALGDFLADSSGLGFAASAELIAAVIAATALAYRFTSVSRVLLFWIAFVMTRPFGATFGDLLTKPAAHGGLELGTGGASLVLAVLLIAGLLVQGRGRRTLSAPNARSRRGRAGGTGPAGSAR</sequence>
<feature type="transmembrane region" description="Helical" evidence="2">
    <location>
        <begin position="75"/>
        <end position="94"/>
    </location>
</feature>
<keyword evidence="2" id="KW-1133">Transmembrane helix</keyword>
<feature type="compositionally biased region" description="Gly residues" evidence="1">
    <location>
        <begin position="264"/>
        <end position="274"/>
    </location>
</feature>
<dbReference type="Pfam" id="PF03988">
    <property type="entry name" value="DUF347"/>
    <property type="match status" value="4"/>
</dbReference>